<dbReference type="Gene3D" id="3.90.640.10">
    <property type="entry name" value="Actin, Chain A, domain 4"/>
    <property type="match status" value="1"/>
</dbReference>
<accession>A0A8H3D3Q9</accession>
<dbReference type="Proteomes" id="UP000663831">
    <property type="component" value="Unassembled WGS sequence"/>
</dbReference>
<dbReference type="AlphaFoldDB" id="A0A8H3D3Q9"/>
<comment type="caution">
    <text evidence="1">The sequence shown here is derived from an EMBL/GenBank/DDBJ whole genome shotgun (WGS) entry which is preliminary data.</text>
</comment>
<evidence type="ECO:0000313" key="1">
    <source>
        <dbReference type="EMBL" id="CAE6506322.1"/>
    </source>
</evidence>
<dbReference type="InterPro" id="IPR043129">
    <property type="entry name" value="ATPase_NBD"/>
</dbReference>
<protein>
    <submittedName>
        <fullName evidence="1">Uncharacterized protein</fullName>
    </submittedName>
</protein>
<reference evidence="1" key="1">
    <citation type="submission" date="2021-01" db="EMBL/GenBank/DDBJ databases">
        <authorList>
            <person name="Kaushik A."/>
        </authorList>
    </citation>
    <scope>NUCLEOTIDE SEQUENCE</scope>
    <source>
        <strain evidence="1">AG3-1AP</strain>
    </source>
</reference>
<proteinExistence type="predicted"/>
<dbReference type="SUPFAM" id="SSF53067">
    <property type="entry name" value="Actin-like ATPase domain"/>
    <property type="match status" value="2"/>
</dbReference>
<evidence type="ECO:0000313" key="2">
    <source>
        <dbReference type="Proteomes" id="UP000663831"/>
    </source>
</evidence>
<dbReference type="EMBL" id="CAJMWV010004952">
    <property type="protein sequence ID" value="CAE6506322.1"/>
    <property type="molecule type" value="Genomic_DNA"/>
</dbReference>
<dbReference type="PANTHER" id="PTHR14187:SF5">
    <property type="entry name" value="HEAT SHOCK 70 KDA PROTEIN 12A"/>
    <property type="match status" value="1"/>
</dbReference>
<organism evidence="1 2">
    <name type="scientific">Rhizoctonia solani</name>
    <dbReference type="NCBI Taxonomy" id="456999"/>
    <lineage>
        <taxon>Eukaryota</taxon>
        <taxon>Fungi</taxon>
        <taxon>Dikarya</taxon>
        <taxon>Basidiomycota</taxon>
        <taxon>Agaricomycotina</taxon>
        <taxon>Agaricomycetes</taxon>
        <taxon>Cantharellales</taxon>
        <taxon>Ceratobasidiaceae</taxon>
        <taxon>Rhizoctonia</taxon>
    </lineage>
</organism>
<name>A0A8H3D3Q9_9AGAM</name>
<dbReference type="CDD" id="cd10170">
    <property type="entry name" value="ASKHA_NBD_HSP70"/>
    <property type="match status" value="1"/>
</dbReference>
<sequence>MDTNNARVPSIYRTFQGVWRGESKIVLGIDIGTTYSGVAFTYLSRGSDQLLHRVDRWPGQEGQNFSGKIPTIIWYDSDGRARLFGAEALMPDVQDEAEDAGWELAQHFKLQLHPASLRSKHNIMIDTLPFEVSLKQVYSDFLGYLLKHTKERFEEVVPDGRTIWQNYSDNMDVIIAHPNGWGLREQSLLREAASTAGFTTHEKANTHIRFVTEAEASVHFCMHYSGLKSCLKPGTNFAVCDAGGSTVDTTVYTVESDSPNLQLSENCASACVQSGAIFVDKRAEVYLRQHFEEAGLSMEQIDEYVTTGIQDFKNREKLRFNGATELRIKVTSARIKDERIGVRGGALRLPCATVQTNIFDPCIDDIVASVDEQLSTTTATHLLLVGGFGTNPYLYQRLKSHLDHTGCQVTTPNEATSKAVADGALIWHCANIVTKRVPRVAYGIGVAQTFDPGNREHRRRATFELPDGRVCVGGYWSGIVAKVGAK</sequence>
<dbReference type="Gene3D" id="3.30.420.40">
    <property type="match status" value="2"/>
</dbReference>
<gene>
    <name evidence="1" type="ORF">RDB_LOCUS125495</name>
</gene>
<dbReference type="PANTHER" id="PTHR14187">
    <property type="entry name" value="ALPHA KINASE/ELONGATION FACTOR 2 KINASE"/>
    <property type="match status" value="1"/>
</dbReference>